<dbReference type="GO" id="GO:0005524">
    <property type="term" value="F:ATP binding"/>
    <property type="evidence" value="ECO:0007669"/>
    <property type="project" value="UniProtKB-KW"/>
</dbReference>
<dbReference type="EMBL" id="CAMPGE010008860">
    <property type="protein sequence ID" value="CAI2367746.1"/>
    <property type="molecule type" value="Genomic_DNA"/>
</dbReference>
<evidence type="ECO:0000256" key="2">
    <source>
        <dbReference type="ARBA" id="ARBA00022741"/>
    </source>
</evidence>
<organism evidence="4 5">
    <name type="scientific">Euplotes crassus</name>
    <dbReference type="NCBI Taxonomy" id="5936"/>
    <lineage>
        <taxon>Eukaryota</taxon>
        <taxon>Sar</taxon>
        <taxon>Alveolata</taxon>
        <taxon>Ciliophora</taxon>
        <taxon>Intramacronucleata</taxon>
        <taxon>Spirotrichea</taxon>
        <taxon>Hypotrichia</taxon>
        <taxon>Euplotida</taxon>
        <taxon>Euplotidae</taxon>
        <taxon>Moneuplotes</taxon>
    </lineage>
</organism>
<protein>
    <recommendedName>
        <fullName evidence="6">Tubulin-tyrosine ligase family protein</fullName>
    </recommendedName>
</protein>
<dbReference type="GO" id="GO:0036064">
    <property type="term" value="C:ciliary basal body"/>
    <property type="evidence" value="ECO:0007669"/>
    <property type="project" value="TreeGrafter"/>
</dbReference>
<keyword evidence="3" id="KW-0067">ATP-binding</keyword>
<dbReference type="AlphaFoldDB" id="A0AAD1UED6"/>
<reference evidence="4" key="1">
    <citation type="submission" date="2023-07" db="EMBL/GenBank/DDBJ databases">
        <authorList>
            <consortium name="AG Swart"/>
            <person name="Singh M."/>
            <person name="Singh A."/>
            <person name="Seah K."/>
            <person name="Emmerich C."/>
        </authorList>
    </citation>
    <scope>NUCLEOTIDE SEQUENCE</scope>
    <source>
        <strain evidence="4">DP1</strain>
    </source>
</reference>
<dbReference type="PANTHER" id="PTHR12241:SF154">
    <property type="entry name" value="TUBULIN POLYGLUTAMYLASE TTLL11"/>
    <property type="match status" value="1"/>
</dbReference>
<comment type="caution">
    <text evidence="4">The sequence shown here is derived from an EMBL/GenBank/DDBJ whole genome shotgun (WGS) entry which is preliminary data.</text>
</comment>
<evidence type="ECO:0000256" key="1">
    <source>
        <dbReference type="ARBA" id="ARBA00022598"/>
    </source>
</evidence>
<dbReference type="SUPFAM" id="SSF56059">
    <property type="entry name" value="Glutathione synthetase ATP-binding domain-like"/>
    <property type="match status" value="1"/>
</dbReference>
<name>A0AAD1UED6_EUPCR</name>
<gene>
    <name evidence="4" type="ORF">ECRASSUSDP1_LOCUS9034</name>
</gene>
<dbReference type="PANTHER" id="PTHR12241">
    <property type="entry name" value="TUBULIN POLYGLUTAMYLASE"/>
    <property type="match status" value="1"/>
</dbReference>
<evidence type="ECO:0000313" key="4">
    <source>
        <dbReference type="EMBL" id="CAI2367746.1"/>
    </source>
</evidence>
<dbReference type="Pfam" id="PF03133">
    <property type="entry name" value="TTL"/>
    <property type="match status" value="1"/>
</dbReference>
<evidence type="ECO:0000256" key="3">
    <source>
        <dbReference type="ARBA" id="ARBA00022840"/>
    </source>
</evidence>
<keyword evidence="1" id="KW-0436">Ligase</keyword>
<proteinExistence type="predicted"/>
<dbReference type="InterPro" id="IPR004344">
    <property type="entry name" value="TTL/TTLL_fam"/>
</dbReference>
<dbReference type="GO" id="GO:0070740">
    <property type="term" value="F:tubulin-glutamic acid ligase activity"/>
    <property type="evidence" value="ECO:0007669"/>
    <property type="project" value="TreeGrafter"/>
</dbReference>
<accession>A0AAD1UED6</accession>
<dbReference type="GO" id="GO:0000226">
    <property type="term" value="P:microtubule cytoskeleton organization"/>
    <property type="evidence" value="ECO:0007669"/>
    <property type="project" value="TreeGrafter"/>
</dbReference>
<evidence type="ECO:0008006" key="6">
    <source>
        <dbReference type="Google" id="ProtNLM"/>
    </source>
</evidence>
<evidence type="ECO:0000313" key="5">
    <source>
        <dbReference type="Proteomes" id="UP001295684"/>
    </source>
</evidence>
<sequence>MKLKTNKNCPVIDFQCVICNGRAIEFPEVAEFMQDNFDNYSVSDELHGSNFLWLDEQKCLLKDKTLYSQYEGVINRIYGMEIFKEKTLQYAILSQCKKHYPTEFSFHPSCYTLMRDVDLLQEDIEKSGYERTYICKPSIGACGEGMIIFNNIEDLPKTKEDHAFAIQHYIVNPLLYKNKKFDFRIFVIVQGVSPMRGYISFDTGYMKICAEDYDKNDLTNPFSNITNRGQNKLHPSFTPGPKEGEEDENAFYNKQSITKVWEMLKEDYFDGNCEDPDAKIDEIKQKIKDIANSLLRAFRSSIEVEQTELMQMEDNQELNDRICNTLGLDIMLDEDFNPWLIETNRNPDMGLDNIQLNPDGTEERWLCQINANISYSLTNEIARMLIGKEESKEFVKCYDSSDPDSEDSKFLYERVFQIFKKISGTTLDKTISSDDFTTFLTTSPLDIEPSLISTLSLPPHLTLQALFNTLDQLSSNLDTDIFKLLSKIEP</sequence>
<keyword evidence="2" id="KW-0547">Nucleotide-binding</keyword>
<keyword evidence="5" id="KW-1185">Reference proteome</keyword>
<dbReference type="Gene3D" id="3.30.470.20">
    <property type="entry name" value="ATP-grasp fold, B domain"/>
    <property type="match status" value="1"/>
</dbReference>
<dbReference type="GO" id="GO:0015631">
    <property type="term" value="F:tubulin binding"/>
    <property type="evidence" value="ECO:0007669"/>
    <property type="project" value="TreeGrafter"/>
</dbReference>
<dbReference type="Proteomes" id="UP001295684">
    <property type="component" value="Unassembled WGS sequence"/>
</dbReference>
<dbReference type="PROSITE" id="PS51221">
    <property type="entry name" value="TTL"/>
    <property type="match status" value="1"/>
</dbReference>